<evidence type="ECO:0000313" key="3">
    <source>
        <dbReference type="Proteomes" id="UP000092460"/>
    </source>
</evidence>
<sequence length="70" mass="8095">MEVENKKKSLKVKVDIGSLVTMAFELYTCCAIMLSLLNNLTTLNNSRLHQNNLLKRSNPCYFLSMLEHLY</sequence>
<dbReference type="AlphaFoldDB" id="A0A1B0BYW7"/>
<protein>
    <submittedName>
        <fullName evidence="2">Uncharacterized protein</fullName>
    </submittedName>
</protein>
<keyword evidence="1" id="KW-1133">Transmembrane helix</keyword>
<reference evidence="2" key="2">
    <citation type="submission" date="2020-05" db="UniProtKB">
        <authorList>
            <consortium name="EnsemblMetazoa"/>
        </authorList>
    </citation>
    <scope>IDENTIFICATION</scope>
    <source>
        <strain evidence="2">IAEA</strain>
    </source>
</reference>
<evidence type="ECO:0000256" key="1">
    <source>
        <dbReference type="SAM" id="Phobius"/>
    </source>
</evidence>
<dbReference type="EMBL" id="JXJN01022858">
    <property type="status" value="NOT_ANNOTATED_CDS"/>
    <property type="molecule type" value="Genomic_DNA"/>
</dbReference>
<dbReference type="EnsemblMetazoa" id="GPPI044600-RA">
    <property type="protein sequence ID" value="GPPI044600-PA"/>
    <property type="gene ID" value="GPPI044600"/>
</dbReference>
<organism evidence="2 3">
    <name type="scientific">Glossina palpalis gambiensis</name>
    <dbReference type="NCBI Taxonomy" id="67801"/>
    <lineage>
        <taxon>Eukaryota</taxon>
        <taxon>Metazoa</taxon>
        <taxon>Ecdysozoa</taxon>
        <taxon>Arthropoda</taxon>
        <taxon>Hexapoda</taxon>
        <taxon>Insecta</taxon>
        <taxon>Pterygota</taxon>
        <taxon>Neoptera</taxon>
        <taxon>Endopterygota</taxon>
        <taxon>Diptera</taxon>
        <taxon>Brachycera</taxon>
        <taxon>Muscomorpha</taxon>
        <taxon>Hippoboscoidea</taxon>
        <taxon>Glossinidae</taxon>
        <taxon>Glossina</taxon>
    </lineage>
</organism>
<name>A0A1B0BYW7_9MUSC</name>
<dbReference type="VEuPathDB" id="VectorBase:GPPI044600"/>
<keyword evidence="1" id="KW-0812">Transmembrane</keyword>
<accession>A0A1B0BYW7</accession>
<keyword evidence="3" id="KW-1185">Reference proteome</keyword>
<dbReference type="Proteomes" id="UP000092460">
    <property type="component" value="Unassembled WGS sequence"/>
</dbReference>
<proteinExistence type="predicted"/>
<feature type="transmembrane region" description="Helical" evidence="1">
    <location>
        <begin position="16"/>
        <end position="37"/>
    </location>
</feature>
<keyword evidence="1" id="KW-0472">Membrane</keyword>
<reference evidence="3" key="1">
    <citation type="submission" date="2015-01" db="EMBL/GenBank/DDBJ databases">
        <authorList>
            <person name="Aksoy S."/>
            <person name="Warren W."/>
            <person name="Wilson R.K."/>
        </authorList>
    </citation>
    <scope>NUCLEOTIDE SEQUENCE [LARGE SCALE GENOMIC DNA]</scope>
    <source>
        <strain evidence="3">IAEA</strain>
    </source>
</reference>
<evidence type="ECO:0000313" key="2">
    <source>
        <dbReference type="EnsemblMetazoa" id="GPPI044600-PA"/>
    </source>
</evidence>
<dbReference type="EMBL" id="JXJN01022859">
    <property type="status" value="NOT_ANNOTATED_CDS"/>
    <property type="molecule type" value="Genomic_DNA"/>
</dbReference>